<evidence type="ECO:0000313" key="1">
    <source>
        <dbReference type="EMBL" id="GBF48519.1"/>
    </source>
</evidence>
<proteinExistence type="predicted"/>
<evidence type="ECO:0000313" key="2">
    <source>
        <dbReference type="Proteomes" id="UP000245133"/>
    </source>
</evidence>
<organism evidence="1 2">
    <name type="scientific">Leptospira ryugenii</name>
    <dbReference type="NCBI Taxonomy" id="1917863"/>
    <lineage>
        <taxon>Bacteria</taxon>
        <taxon>Pseudomonadati</taxon>
        <taxon>Spirochaetota</taxon>
        <taxon>Spirochaetia</taxon>
        <taxon>Leptospirales</taxon>
        <taxon>Leptospiraceae</taxon>
        <taxon>Leptospira</taxon>
    </lineage>
</organism>
<evidence type="ECO:0008006" key="3">
    <source>
        <dbReference type="Google" id="ProtNLM"/>
    </source>
</evidence>
<dbReference type="Proteomes" id="UP000245133">
    <property type="component" value="Unassembled WGS sequence"/>
</dbReference>
<name>A0A2P2DV56_9LEPT</name>
<sequence length="149" mass="16780">MKEDISIFSDESKTNELLKIRTESIIDFSGTYEVIDASTKEKVGSLRRKGFKSILKDEWEVLDANGQTIALLAEDSLFKALLRRILTNLVPQTFYITASGNTLGIFKQTFNPFLPQFRVDFSMDTGNVLDRRLGIAALTLLQIIEGKQS</sequence>
<keyword evidence="2" id="KW-1185">Reference proteome</keyword>
<comment type="caution">
    <text evidence="1">The sequence shown here is derived from an EMBL/GenBank/DDBJ whole genome shotgun (WGS) entry which is preliminary data.</text>
</comment>
<accession>A0A2P2DV56</accession>
<protein>
    <recommendedName>
        <fullName evidence="3">Scramblase</fullName>
    </recommendedName>
</protein>
<dbReference type="EMBL" id="BFBB01000001">
    <property type="protein sequence ID" value="GBF48519.1"/>
    <property type="molecule type" value="Genomic_DNA"/>
</dbReference>
<reference evidence="1 2" key="1">
    <citation type="submission" date="2018-02" db="EMBL/GenBank/DDBJ databases">
        <title>Novel Leptospira species isolated from soil and water in Japan.</title>
        <authorList>
            <person name="Nakao R."/>
            <person name="Masuzawa T."/>
        </authorList>
    </citation>
    <scope>NUCLEOTIDE SEQUENCE [LARGE SCALE GENOMIC DNA]</scope>
    <source>
        <strain evidence="1 2">YH101</strain>
    </source>
</reference>
<dbReference type="AlphaFoldDB" id="A0A2P2DV56"/>
<gene>
    <name evidence="1" type="ORF">LPTSP4_00180</name>
</gene>